<evidence type="ECO:0000256" key="3">
    <source>
        <dbReference type="ARBA" id="ARBA00016296"/>
    </source>
</evidence>
<dbReference type="Proteomes" id="UP001293791">
    <property type="component" value="Unassembled WGS sequence"/>
</dbReference>
<evidence type="ECO:0000259" key="10">
    <source>
        <dbReference type="PROSITE" id="PS50052"/>
    </source>
</evidence>
<accession>A0ABU5L9D8</accession>
<reference evidence="11 12" key="1">
    <citation type="submission" date="2023-02" db="EMBL/GenBank/DDBJ databases">
        <title>Host association and intracellularity evolved multiple times independently in the Rickettsiales.</title>
        <authorList>
            <person name="Castelli M."/>
            <person name="Nardi T."/>
            <person name="Gammuto L."/>
            <person name="Bellinzona G."/>
            <person name="Sabaneyeva E."/>
            <person name="Potekhin A."/>
            <person name="Serra V."/>
            <person name="Petroni G."/>
            <person name="Sassera D."/>
        </authorList>
    </citation>
    <scope>NUCLEOTIDE SEQUENCE [LARGE SCALE GENOMIC DNA]</scope>
    <source>
        <strain evidence="11 12">BOD18</strain>
    </source>
</reference>
<comment type="subcellular location">
    <subcellularLocation>
        <location evidence="9">Cytoplasm</location>
    </subcellularLocation>
</comment>
<dbReference type="Gene3D" id="3.40.50.300">
    <property type="entry name" value="P-loop containing nucleotide triphosphate hydrolases"/>
    <property type="match status" value="1"/>
</dbReference>
<feature type="binding site" evidence="9">
    <location>
        <begin position="18"/>
        <end position="25"/>
    </location>
    <ligand>
        <name>ATP</name>
        <dbReference type="ChEBI" id="CHEBI:30616"/>
    </ligand>
</feature>
<sequence>MFDCNKISRRGLMFILSAPSGTGKTTLSKMLKEEDEHIHTSISVTTREKRPEEKNGREYIFITRNEFRKMVENGEFLEYAEVFGNLYGTPKHFVEQKLALGEDVLFDIDWQGHRQIISTAREDVASVFLLPPSKEELANRLIKRHIEDSDSLFVDYRLREADSEIMHWHEYDYIIINKYLDQSLSKLVSILKAERLKKERRTGLKGFISSLVDHPVI</sequence>
<feature type="domain" description="Guanylate kinase-like" evidence="10">
    <location>
        <begin position="11"/>
        <end position="192"/>
    </location>
</feature>
<keyword evidence="9" id="KW-0963">Cytoplasm</keyword>
<dbReference type="HAMAP" id="MF_00328">
    <property type="entry name" value="Guanylate_kinase"/>
    <property type="match status" value="1"/>
</dbReference>
<evidence type="ECO:0000256" key="7">
    <source>
        <dbReference type="ARBA" id="ARBA00022840"/>
    </source>
</evidence>
<evidence type="ECO:0000313" key="11">
    <source>
        <dbReference type="EMBL" id="MDZ5762490.1"/>
    </source>
</evidence>
<dbReference type="InterPro" id="IPR020590">
    <property type="entry name" value="Guanylate_kinase_CS"/>
</dbReference>
<dbReference type="PROSITE" id="PS50052">
    <property type="entry name" value="GUANYLATE_KINASE_2"/>
    <property type="match status" value="1"/>
</dbReference>
<comment type="catalytic activity">
    <reaction evidence="9">
        <text>GMP + ATP = GDP + ADP</text>
        <dbReference type="Rhea" id="RHEA:20780"/>
        <dbReference type="ChEBI" id="CHEBI:30616"/>
        <dbReference type="ChEBI" id="CHEBI:58115"/>
        <dbReference type="ChEBI" id="CHEBI:58189"/>
        <dbReference type="ChEBI" id="CHEBI:456216"/>
        <dbReference type="EC" id="2.7.4.8"/>
    </reaction>
</comment>
<evidence type="ECO:0000256" key="9">
    <source>
        <dbReference type="HAMAP-Rule" id="MF_00328"/>
    </source>
</evidence>
<dbReference type="SUPFAM" id="SSF52540">
    <property type="entry name" value="P-loop containing nucleoside triphosphate hydrolases"/>
    <property type="match status" value="1"/>
</dbReference>
<name>A0ABU5L9D8_9RICK</name>
<organism evidence="11 12">
    <name type="scientific">Candidatus Cyrtobacter comes</name>
    <dbReference type="NCBI Taxonomy" id="675776"/>
    <lineage>
        <taxon>Bacteria</taxon>
        <taxon>Pseudomonadati</taxon>
        <taxon>Pseudomonadota</taxon>
        <taxon>Alphaproteobacteria</taxon>
        <taxon>Rickettsiales</taxon>
        <taxon>Candidatus Midichloriaceae</taxon>
        <taxon>Candidatus Cyrtobacter</taxon>
    </lineage>
</organism>
<dbReference type="Pfam" id="PF00625">
    <property type="entry name" value="Guanylate_kin"/>
    <property type="match status" value="1"/>
</dbReference>
<evidence type="ECO:0000256" key="5">
    <source>
        <dbReference type="ARBA" id="ARBA00022741"/>
    </source>
</evidence>
<keyword evidence="4 9" id="KW-0808">Transferase</keyword>
<dbReference type="EC" id="2.7.4.8" evidence="2 9"/>
<dbReference type="Gene3D" id="3.30.63.10">
    <property type="entry name" value="Guanylate Kinase phosphate binding domain"/>
    <property type="match status" value="1"/>
</dbReference>
<dbReference type="PANTHER" id="PTHR23117">
    <property type="entry name" value="GUANYLATE KINASE-RELATED"/>
    <property type="match status" value="1"/>
</dbReference>
<dbReference type="RefSeq" id="WP_322497955.1">
    <property type="nucleotide sequence ID" value="NZ_JARGYT010000054.1"/>
</dbReference>
<dbReference type="CDD" id="cd00071">
    <property type="entry name" value="GMPK"/>
    <property type="match status" value="1"/>
</dbReference>
<dbReference type="InterPro" id="IPR008144">
    <property type="entry name" value="Guanylate_kin-like_dom"/>
</dbReference>
<protein>
    <recommendedName>
        <fullName evidence="3 9">Guanylate kinase</fullName>
        <ecNumber evidence="2 9">2.7.4.8</ecNumber>
    </recommendedName>
    <alternativeName>
        <fullName evidence="8 9">GMP kinase</fullName>
    </alternativeName>
</protein>
<evidence type="ECO:0000256" key="8">
    <source>
        <dbReference type="ARBA" id="ARBA00030128"/>
    </source>
</evidence>
<comment type="function">
    <text evidence="9">Essential for recycling GMP and indirectly, cGMP.</text>
</comment>
<evidence type="ECO:0000256" key="4">
    <source>
        <dbReference type="ARBA" id="ARBA00022679"/>
    </source>
</evidence>
<dbReference type="InterPro" id="IPR027417">
    <property type="entry name" value="P-loop_NTPase"/>
</dbReference>
<evidence type="ECO:0000256" key="2">
    <source>
        <dbReference type="ARBA" id="ARBA00012961"/>
    </source>
</evidence>
<keyword evidence="7 9" id="KW-0067">ATP-binding</keyword>
<dbReference type="InterPro" id="IPR017665">
    <property type="entry name" value="Guanylate_kinase"/>
</dbReference>
<dbReference type="PANTHER" id="PTHR23117:SF13">
    <property type="entry name" value="GUANYLATE KINASE"/>
    <property type="match status" value="1"/>
</dbReference>
<evidence type="ECO:0000256" key="1">
    <source>
        <dbReference type="ARBA" id="ARBA00005790"/>
    </source>
</evidence>
<dbReference type="GO" id="GO:0016301">
    <property type="term" value="F:kinase activity"/>
    <property type="evidence" value="ECO:0007669"/>
    <property type="project" value="UniProtKB-KW"/>
</dbReference>
<dbReference type="InterPro" id="IPR008145">
    <property type="entry name" value="GK/Ca_channel_bsu"/>
</dbReference>
<dbReference type="NCBIfam" id="TIGR03263">
    <property type="entry name" value="guanyl_kin"/>
    <property type="match status" value="1"/>
</dbReference>
<dbReference type="SMART" id="SM00072">
    <property type="entry name" value="GuKc"/>
    <property type="match status" value="1"/>
</dbReference>
<keyword evidence="12" id="KW-1185">Reference proteome</keyword>
<evidence type="ECO:0000256" key="6">
    <source>
        <dbReference type="ARBA" id="ARBA00022777"/>
    </source>
</evidence>
<keyword evidence="6 9" id="KW-0418">Kinase</keyword>
<comment type="similarity">
    <text evidence="1 9">Belongs to the guanylate kinase family.</text>
</comment>
<gene>
    <name evidence="9" type="primary">gmk</name>
    <name evidence="11" type="ORF">Cyrtocomes_00877</name>
</gene>
<keyword evidence="5 9" id="KW-0547">Nucleotide-binding</keyword>
<dbReference type="EMBL" id="JARGYT010000054">
    <property type="protein sequence ID" value="MDZ5762490.1"/>
    <property type="molecule type" value="Genomic_DNA"/>
</dbReference>
<dbReference type="PROSITE" id="PS00856">
    <property type="entry name" value="GUANYLATE_KINASE_1"/>
    <property type="match status" value="1"/>
</dbReference>
<evidence type="ECO:0000313" key="12">
    <source>
        <dbReference type="Proteomes" id="UP001293791"/>
    </source>
</evidence>
<comment type="caution">
    <text evidence="11">The sequence shown here is derived from an EMBL/GenBank/DDBJ whole genome shotgun (WGS) entry which is preliminary data.</text>
</comment>
<proteinExistence type="inferred from homology"/>